<keyword evidence="4" id="KW-0418">Kinase</keyword>
<feature type="compositionally biased region" description="Basic and acidic residues" evidence="6">
    <location>
        <begin position="477"/>
        <end position="489"/>
    </location>
</feature>
<name>A0ABR0RPN0_9EURO</name>
<evidence type="ECO:0000256" key="2">
    <source>
        <dbReference type="ARBA" id="ARBA00022679"/>
    </source>
</evidence>
<organism evidence="8 9">
    <name type="scientific">Knufia obscura</name>
    <dbReference type="NCBI Taxonomy" id="1635080"/>
    <lineage>
        <taxon>Eukaryota</taxon>
        <taxon>Fungi</taxon>
        <taxon>Dikarya</taxon>
        <taxon>Ascomycota</taxon>
        <taxon>Pezizomycotina</taxon>
        <taxon>Eurotiomycetes</taxon>
        <taxon>Chaetothyriomycetidae</taxon>
        <taxon>Chaetothyriales</taxon>
        <taxon>Trichomeriaceae</taxon>
        <taxon>Knufia</taxon>
    </lineage>
</organism>
<accession>A0ABR0RPN0</accession>
<dbReference type="InterPro" id="IPR000719">
    <property type="entry name" value="Prot_kinase_dom"/>
</dbReference>
<dbReference type="EMBL" id="JAVHJV010000005">
    <property type="protein sequence ID" value="KAK5942508.1"/>
    <property type="molecule type" value="Genomic_DNA"/>
</dbReference>
<dbReference type="PANTHER" id="PTHR24345">
    <property type="entry name" value="SERINE/THREONINE-PROTEIN KINASE PLK"/>
    <property type="match status" value="1"/>
</dbReference>
<dbReference type="Pfam" id="PF00069">
    <property type="entry name" value="Pkinase"/>
    <property type="match status" value="1"/>
</dbReference>
<keyword evidence="1" id="KW-0723">Serine/threonine-protein kinase</keyword>
<dbReference type="RefSeq" id="XP_064730598.1">
    <property type="nucleotide sequence ID" value="XM_064873494.1"/>
</dbReference>
<protein>
    <recommendedName>
        <fullName evidence="7">Protein kinase domain-containing protein</fullName>
    </recommendedName>
</protein>
<evidence type="ECO:0000256" key="1">
    <source>
        <dbReference type="ARBA" id="ARBA00022527"/>
    </source>
</evidence>
<gene>
    <name evidence="8" type="ORF">PMZ80_005073</name>
</gene>
<evidence type="ECO:0000256" key="4">
    <source>
        <dbReference type="ARBA" id="ARBA00022777"/>
    </source>
</evidence>
<evidence type="ECO:0000259" key="7">
    <source>
        <dbReference type="PROSITE" id="PS50011"/>
    </source>
</evidence>
<keyword evidence="9" id="KW-1185">Reference proteome</keyword>
<dbReference type="InterPro" id="IPR054464">
    <property type="entry name" value="ULD_fung"/>
</dbReference>
<evidence type="ECO:0000256" key="6">
    <source>
        <dbReference type="SAM" id="MobiDB-lite"/>
    </source>
</evidence>
<keyword evidence="5" id="KW-0067">ATP-binding</keyword>
<dbReference type="GeneID" id="89998522"/>
<evidence type="ECO:0000313" key="8">
    <source>
        <dbReference type="EMBL" id="KAK5942508.1"/>
    </source>
</evidence>
<dbReference type="Pfam" id="PF22893">
    <property type="entry name" value="ULD_2"/>
    <property type="match status" value="1"/>
</dbReference>
<feature type="region of interest" description="Disordered" evidence="6">
    <location>
        <begin position="442"/>
        <end position="500"/>
    </location>
</feature>
<dbReference type="Gene3D" id="1.10.510.10">
    <property type="entry name" value="Transferase(Phosphotransferase) domain 1"/>
    <property type="match status" value="1"/>
</dbReference>
<reference evidence="8 9" key="1">
    <citation type="journal article" date="2023" name="Res Sq">
        <title>Genomic and morphological characterization of Knufia obscura isolated from the Mars 2020 spacecraft assembly facility.</title>
        <authorList>
            <person name="Chander A.M."/>
            <person name="Teixeira M.M."/>
            <person name="Singh N.K."/>
            <person name="Williams M.P."/>
            <person name="Parker C.W."/>
            <person name="Leo P."/>
            <person name="Stajich J.E."/>
            <person name="Torok T."/>
            <person name="Tighe S."/>
            <person name="Mason C.E."/>
            <person name="Venkateswaran K."/>
        </authorList>
    </citation>
    <scope>NUCLEOTIDE SEQUENCE [LARGE SCALE GENOMIC DNA]</scope>
    <source>
        <strain evidence="8 9">CCFEE 5817</strain>
    </source>
</reference>
<dbReference type="InterPro" id="IPR008271">
    <property type="entry name" value="Ser/Thr_kinase_AS"/>
</dbReference>
<dbReference type="Proteomes" id="UP001334248">
    <property type="component" value="Unassembled WGS sequence"/>
</dbReference>
<proteinExistence type="predicted"/>
<keyword evidence="3" id="KW-0547">Nucleotide-binding</keyword>
<dbReference type="PROSITE" id="PS00108">
    <property type="entry name" value="PROTEIN_KINASE_ST"/>
    <property type="match status" value="1"/>
</dbReference>
<evidence type="ECO:0000313" key="9">
    <source>
        <dbReference type="Proteomes" id="UP001334248"/>
    </source>
</evidence>
<dbReference type="SUPFAM" id="SSF56112">
    <property type="entry name" value="Protein kinase-like (PK-like)"/>
    <property type="match status" value="1"/>
</dbReference>
<feature type="compositionally biased region" description="Low complexity" evidence="6">
    <location>
        <begin position="450"/>
        <end position="466"/>
    </location>
</feature>
<keyword evidence="2" id="KW-0808">Transferase</keyword>
<evidence type="ECO:0000256" key="3">
    <source>
        <dbReference type="ARBA" id="ARBA00022741"/>
    </source>
</evidence>
<comment type="caution">
    <text evidence="8">The sequence shown here is derived from an EMBL/GenBank/DDBJ whole genome shotgun (WGS) entry which is preliminary data.</text>
</comment>
<evidence type="ECO:0000256" key="5">
    <source>
        <dbReference type="ARBA" id="ARBA00022840"/>
    </source>
</evidence>
<dbReference type="PANTHER" id="PTHR24345:SF91">
    <property type="entry name" value="SERINE_THREONINE-PROTEIN KINASE PLK4"/>
    <property type="match status" value="1"/>
</dbReference>
<sequence length="641" mass="72363">MSEIPMRHGNRYGTTNLHDQATALLGDLNLGNLVQIQQATFISCSQASHQSKPLAPKVVRQNCVFPAYTIETITTFQDGEEVAARGTACTTELIWERREDLGAGVFGEVHREDCTEAENTLKSRAVKVLRRRQLDRMNIDYKKELEPLIHLSQVNRFLAVSSISLAKPLLQPNYAQRFVEFYSWYENDDNVFMAMEYIPAGDLESYIGNGLTESDSRQIGRQVLYGIRDMHRLDFIHRDIKPGNVFVVQHAPHWWVKIGDFSICKSTLTKHTTLHTQVGTEGYQAPEIVGLVPTERLRQYNAKCDVWSYGCLLYEMLTTRVPFADMGALTSFCYGRSSFPLEELSRANISEIATEFLQRLLQPKPRERPASEEATAFGDSWFQLQEVATENRFQSIERAPLPDMTRLGLHDVSSLPYAEIPAGRQTGFTNQALKLPAFSGDHKANDEPKVSSATATAPATSTVSKTIIQNKTSSHANRHEESAYEHKWATDTPAGSSTEARPRKQILYFKDAVGRIFTYPWDLCRKWDSMERLIHQAFAHDDEIGPHVLNGRYDLIGPEKDIIMPVYWEDAVAPGMHITMNMWSVSKAESMPDSSLDPESLTSPMDDDFIDVGALLEGVKFPEREGVYVDQQDVALMPTQL</sequence>
<feature type="domain" description="Protein kinase" evidence="7">
    <location>
        <begin position="95"/>
        <end position="382"/>
    </location>
</feature>
<dbReference type="SMART" id="SM00220">
    <property type="entry name" value="S_TKc"/>
    <property type="match status" value="1"/>
</dbReference>
<dbReference type="Gene3D" id="3.30.200.20">
    <property type="entry name" value="Phosphorylase Kinase, domain 1"/>
    <property type="match status" value="1"/>
</dbReference>
<dbReference type="InterPro" id="IPR011009">
    <property type="entry name" value="Kinase-like_dom_sf"/>
</dbReference>
<dbReference type="PROSITE" id="PS50011">
    <property type="entry name" value="PROTEIN_KINASE_DOM"/>
    <property type="match status" value="1"/>
</dbReference>